<proteinExistence type="predicted"/>
<sequence>MPMRLGLHYLRSACTGYSSKKNFVPSINSTSLINSDIPEPRHSLNLVLLLNPKIVFCRTIGKITPVAENLNWGYFKTVKKTVEL</sequence>
<comment type="caution">
    <text evidence="1">The sequence shown here is derived from an EMBL/GenBank/DDBJ whole genome shotgun (WGS) entry which is preliminary data.</text>
</comment>
<evidence type="ECO:0000313" key="1">
    <source>
        <dbReference type="EMBL" id="GEO06254.1"/>
    </source>
</evidence>
<gene>
    <name evidence="1" type="ORF">AAE02nite_39180</name>
</gene>
<reference evidence="1 2" key="1">
    <citation type="submission" date="2019-07" db="EMBL/GenBank/DDBJ databases">
        <title>Whole genome shotgun sequence of Adhaeribacter aerolatus NBRC 106133.</title>
        <authorList>
            <person name="Hosoyama A."/>
            <person name="Uohara A."/>
            <person name="Ohji S."/>
            <person name="Ichikawa N."/>
        </authorList>
    </citation>
    <scope>NUCLEOTIDE SEQUENCE [LARGE SCALE GENOMIC DNA]</scope>
    <source>
        <strain evidence="1 2">NBRC 106133</strain>
    </source>
</reference>
<keyword evidence="2" id="KW-1185">Reference proteome</keyword>
<evidence type="ECO:0000313" key="2">
    <source>
        <dbReference type="Proteomes" id="UP000321532"/>
    </source>
</evidence>
<dbReference type="AlphaFoldDB" id="A0A512B2T6"/>
<accession>A0A512B2T6</accession>
<dbReference type="EMBL" id="BJYS01000033">
    <property type="protein sequence ID" value="GEO06254.1"/>
    <property type="molecule type" value="Genomic_DNA"/>
</dbReference>
<organism evidence="1 2">
    <name type="scientific">Adhaeribacter aerolatus</name>
    <dbReference type="NCBI Taxonomy" id="670289"/>
    <lineage>
        <taxon>Bacteria</taxon>
        <taxon>Pseudomonadati</taxon>
        <taxon>Bacteroidota</taxon>
        <taxon>Cytophagia</taxon>
        <taxon>Cytophagales</taxon>
        <taxon>Hymenobacteraceae</taxon>
        <taxon>Adhaeribacter</taxon>
    </lineage>
</organism>
<protein>
    <submittedName>
        <fullName evidence="1">Uncharacterized protein</fullName>
    </submittedName>
</protein>
<dbReference type="Proteomes" id="UP000321532">
    <property type="component" value="Unassembled WGS sequence"/>
</dbReference>
<name>A0A512B2T6_9BACT</name>